<proteinExistence type="predicted"/>
<dbReference type="NCBIfam" id="TIGR04089">
    <property type="entry name" value="exp_by_SipW_III"/>
    <property type="match status" value="1"/>
</dbReference>
<name>A0A5C8I2I4_9MICO</name>
<keyword evidence="1" id="KW-0472">Membrane</keyword>
<feature type="transmembrane region" description="Helical" evidence="1">
    <location>
        <begin position="25"/>
        <end position="45"/>
    </location>
</feature>
<keyword evidence="1" id="KW-1133">Transmembrane helix</keyword>
<keyword evidence="1" id="KW-0812">Transmembrane</keyword>
<dbReference type="AlphaFoldDB" id="A0A5C8I2I4"/>
<sequence length="195" mass="19504">MTAQLEDTTPARRTGGRSTGRTKGILAIAVGTALLLGGGGTYAYWSTQQALTAGTVTTGDLNLGLGTPSWTLTGVLSPAAPVADPAAVRIVPGDTLTLTQPVTVTLVGNTIQANLAVNAASIVPADVAQYVSVAFTAPGLGTPTGTNTYRVTPATAGTINATVTVTFSSSTPDRIAANTAVNLNNITFSLTQASS</sequence>
<reference evidence="2 3" key="1">
    <citation type="submission" date="2019-08" db="EMBL/GenBank/DDBJ databases">
        <authorList>
            <person name="Dong K."/>
        </authorList>
    </citation>
    <scope>NUCLEOTIDE SEQUENCE [LARGE SCALE GENOMIC DNA]</scope>
    <source>
        <strain evidence="2 3">JCM14558</strain>
    </source>
</reference>
<dbReference type="Proteomes" id="UP000321034">
    <property type="component" value="Unassembled WGS sequence"/>
</dbReference>
<dbReference type="InterPro" id="IPR023833">
    <property type="entry name" value="Signal_pept_SipW-depend-type"/>
</dbReference>
<keyword evidence="3" id="KW-1185">Reference proteome</keyword>
<dbReference type="RefSeq" id="WP_147893891.1">
    <property type="nucleotide sequence ID" value="NZ_BAAANR010000001.1"/>
</dbReference>
<comment type="caution">
    <text evidence="2">The sequence shown here is derived from an EMBL/GenBank/DDBJ whole genome shotgun (WGS) entry which is preliminary data.</text>
</comment>
<dbReference type="OrthoDB" id="5074432at2"/>
<dbReference type="InterPro" id="IPR024006">
    <property type="entry name" value="Alt_signal_exp_actinobact"/>
</dbReference>
<dbReference type="NCBIfam" id="TIGR04088">
    <property type="entry name" value="cognate_SipW"/>
    <property type="match status" value="1"/>
</dbReference>
<organism evidence="2 3">
    <name type="scientific">Microbacterium hatanonis</name>
    <dbReference type="NCBI Taxonomy" id="404366"/>
    <lineage>
        <taxon>Bacteria</taxon>
        <taxon>Bacillati</taxon>
        <taxon>Actinomycetota</taxon>
        <taxon>Actinomycetes</taxon>
        <taxon>Micrococcales</taxon>
        <taxon>Microbacteriaceae</taxon>
        <taxon>Microbacterium</taxon>
    </lineage>
</organism>
<evidence type="ECO:0000313" key="2">
    <source>
        <dbReference type="EMBL" id="TXK13222.1"/>
    </source>
</evidence>
<gene>
    <name evidence="2" type="ORF">FVP77_07345</name>
</gene>
<evidence type="ECO:0000256" key="1">
    <source>
        <dbReference type="SAM" id="Phobius"/>
    </source>
</evidence>
<evidence type="ECO:0000313" key="3">
    <source>
        <dbReference type="Proteomes" id="UP000321034"/>
    </source>
</evidence>
<accession>A0A5C8I2I4</accession>
<protein>
    <submittedName>
        <fullName evidence="2">Alternate-type signal peptide domain-containing protein</fullName>
    </submittedName>
</protein>
<dbReference type="EMBL" id="VRSV01000001">
    <property type="protein sequence ID" value="TXK13222.1"/>
    <property type="molecule type" value="Genomic_DNA"/>
</dbReference>